<evidence type="ECO:0000256" key="1">
    <source>
        <dbReference type="SAM" id="MobiDB-lite"/>
    </source>
</evidence>
<dbReference type="AlphaFoldDB" id="A0A1C6RBR4"/>
<accession>A0A1C6RBR4</accession>
<feature type="region of interest" description="Disordered" evidence="1">
    <location>
        <begin position="36"/>
        <end position="107"/>
    </location>
</feature>
<organism evidence="2 3">
    <name type="scientific">Micromonospora inyonensis</name>
    <dbReference type="NCBI Taxonomy" id="47866"/>
    <lineage>
        <taxon>Bacteria</taxon>
        <taxon>Bacillati</taxon>
        <taxon>Actinomycetota</taxon>
        <taxon>Actinomycetes</taxon>
        <taxon>Micromonosporales</taxon>
        <taxon>Micromonosporaceae</taxon>
        <taxon>Micromonospora</taxon>
    </lineage>
</organism>
<dbReference type="STRING" id="47866.GA0074694_0827"/>
<evidence type="ECO:0000313" key="2">
    <source>
        <dbReference type="EMBL" id="SCL14581.1"/>
    </source>
</evidence>
<protein>
    <submittedName>
        <fullName evidence="2">Uncharacterized protein</fullName>
    </submittedName>
</protein>
<feature type="compositionally biased region" description="Low complexity" evidence="1">
    <location>
        <begin position="36"/>
        <end position="57"/>
    </location>
</feature>
<keyword evidence="3" id="KW-1185">Reference proteome</keyword>
<reference evidence="3" key="1">
    <citation type="submission" date="2016-06" db="EMBL/GenBank/DDBJ databases">
        <authorList>
            <person name="Varghese N."/>
        </authorList>
    </citation>
    <scope>NUCLEOTIDE SEQUENCE [LARGE SCALE GENOMIC DNA]</scope>
    <source>
        <strain evidence="3">DSM 46123</strain>
    </source>
</reference>
<sequence>MAAGWYAHRPALVLTAAVLAGALAGWLARSRVAHRGAGAPTVAPPTVARPARTGPTRGPSPMTEPVPFPEGAAVDAPYTAEEPYSGRPRYSPAARPRRTDVPGGMPP</sequence>
<evidence type="ECO:0000313" key="3">
    <source>
        <dbReference type="Proteomes" id="UP000198906"/>
    </source>
</evidence>
<proteinExistence type="predicted"/>
<name>A0A1C6RBR4_9ACTN</name>
<dbReference type="RefSeq" id="WP_091452622.1">
    <property type="nucleotide sequence ID" value="NZ_FMHU01000001.1"/>
</dbReference>
<dbReference type="Proteomes" id="UP000198906">
    <property type="component" value="Unassembled WGS sequence"/>
</dbReference>
<dbReference type="EMBL" id="FMHU01000001">
    <property type="protein sequence ID" value="SCL14581.1"/>
    <property type="molecule type" value="Genomic_DNA"/>
</dbReference>
<gene>
    <name evidence="2" type="ORF">GA0074694_0827</name>
</gene>